<dbReference type="InterPro" id="IPR012334">
    <property type="entry name" value="Pectin_lyas_fold"/>
</dbReference>
<dbReference type="PROSITE" id="PS50104">
    <property type="entry name" value="TIR"/>
    <property type="match status" value="1"/>
</dbReference>
<reference evidence="3" key="1">
    <citation type="submission" date="2021-02" db="EMBL/GenBank/DDBJ databases">
        <authorList>
            <person name="Nowell W R."/>
        </authorList>
    </citation>
    <scope>NUCLEOTIDE SEQUENCE</scope>
</reference>
<proteinExistence type="predicted"/>
<dbReference type="EMBL" id="CAJNOJ010000456">
    <property type="protein sequence ID" value="CAF1454993.1"/>
    <property type="molecule type" value="Genomic_DNA"/>
</dbReference>
<sequence>MFKANVYCLVVALLSLVVSIKCQCQSGNSSQYVQCSQNAQCGCLQYSFSSSMYVCGLVSYSCGQFPQCRPPNDACDANEICIRHPRCNSQPVCYPLSMINEQSCPPGTVSQTTEPIQRISNYTSELNSLDGRYTRPGGSPQTYYEAIQLYVPTSGYYDLTSVSRLDTHGYLYNGTFNPFDPQSNLIAHNDDGAAGSQFKLPVYLQAGIPYTLVVTTHNAGNTGPFSVIAQGPGNIYFSPLNPVTTTTTTTSTTTTSAIIVSAFYNGDLTSSNPFYNRTGGSTGQYYYQAFEIQVSITGTYTFTSTSNMDTFGYIYQGNFYPFAPQINVHGQDDDSAVYTTYSPNTFGKYSVSAAGPGRFEKYQSGNSSIDDVPAIHQALSMCGNGGIIIIPAGQIFTIRSPLNFQDCHSCDFQIEGTLKIFDDLEYWQEKKAFFVFANVKDGTFHSLTDVMTKLIFPSGPDEDESSNEKTQDRKAFSNALKRLPLLKIPTDNNFQEHELLLASISDYGNKYFQSPEYSQLIQSMILQITNYSNQTILVPCLIKPDYPSSVLNWINRLPNEQSSPSYKHLIGIIYNISRHDEGVQILNALDATNKLKEFQKDHRIAEIDIICAMTMALLSTPEQIKNERKRMNNILDQLLEIVNDASKRPPTYMSDGWHISEPSIVLVRLICYERTLDYILQHAQVEFDADSIVKFFIELFLNFHKQVQQNDPLKLSTLTALCNILWSISLRQQYKDELKENLQLKSLLEEFIHQKTLIDPTHYVPKYMENIQKAAEGILCNINTNEINLSNQQQISTLTKDKKPSIMISYAHSDNSICSQIYNELDKYNRQFDIWIDWKNSKTGYLWGKIADGMADANIILCLLSSKYYESKSCQQEFVYAHDHLKKIIIPIFILDDKPPGWIAIHTCIMKYVRFRNVKQLEQEKFKELIEMIKENLFGINLTKDEQSLTLPVHHDIPVISEKDAHELLVDLSKKPVNQWTKSDIKQWFQENQIPIDLWKLYQFENGSHMLNYAKSLTNDDKIESQREIYSNEFSEVCKGKRLLPHQFTTFAFLLRKLYLEQITSEPTKSQTCQIS</sequence>
<comment type="caution">
    <text evidence="3">The sequence shown here is derived from an EMBL/GenBank/DDBJ whole genome shotgun (WGS) entry which is preliminary data.</text>
</comment>
<evidence type="ECO:0000256" key="1">
    <source>
        <dbReference type="SAM" id="SignalP"/>
    </source>
</evidence>
<dbReference type="InterPro" id="IPR035897">
    <property type="entry name" value="Toll_tir_struct_dom_sf"/>
</dbReference>
<dbReference type="InterPro" id="IPR011050">
    <property type="entry name" value="Pectin_lyase_fold/virulence"/>
</dbReference>
<dbReference type="GO" id="GO:0007165">
    <property type="term" value="P:signal transduction"/>
    <property type="evidence" value="ECO:0007669"/>
    <property type="project" value="InterPro"/>
</dbReference>
<protein>
    <recommendedName>
        <fullName evidence="2">TIR domain-containing protein</fullName>
    </recommendedName>
</protein>
<dbReference type="InterPro" id="IPR000157">
    <property type="entry name" value="TIR_dom"/>
</dbReference>
<evidence type="ECO:0000259" key="2">
    <source>
        <dbReference type="PROSITE" id="PS50104"/>
    </source>
</evidence>
<feature type="chain" id="PRO_5032765269" description="TIR domain-containing protein" evidence="1">
    <location>
        <begin position="25"/>
        <end position="1076"/>
    </location>
</feature>
<dbReference type="Pfam" id="PF13676">
    <property type="entry name" value="TIR_2"/>
    <property type="match status" value="1"/>
</dbReference>
<dbReference type="PANTHER" id="PTHR46270">
    <property type="entry name" value="ARMADILLO-TYPE FOLD-RELATED"/>
    <property type="match status" value="1"/>
</dbReference>
<dbReference type="Gene3D" id="3.40.50.10140">
    <property type="entry name" value="Toll/interleukin-1 receptor homology (TIR) domain"/>
    <property type="match status" value="1"/>
</dbReference>
<feature type="signal peptide" evidence="1">
    <location>
        <begin position="1"/>
        <end position="24"/>
    </location>
</feature>
<keyword evidence="1" id="KW-0732">Signal</keyword>
<organism evidence="3 4">
    <name type="scientific">Adineta ricciae</name>
    <name type="common">Rotifer</name>
    <dbReference type="NCBI Taxonomy" id="249248"/>
    <lineage>
        <taxon>Eukaryota</taxon>
        <taxon>Metazoa</taxon>
        <taxon>Spiralia</taxon>
        <taxon>Gnathifera</taxon>
        <taxon>Rotifera</taxon>
        <taxon>Eurotatoria</taxon>
        <taxon>Bdelloidea</taxon>
        <taxon>Adinetida</taxon>
        <taxon>Adinetidae</taxon>
        <taxon>Adineta</taxon>
    </lineage>
</organism>
<dbReference type="SUPFAM" id="SSF52200">
    <property type="entry name" value="Toll/Interleukin receptor TIR domain"/>
    <property type="match status" value="1"/>
</dbReference>
<dbReference type="Proteomes" id="UP000663852">
    <property type="component" value="Unassembled WGS sequence"/>
</dbReference>
<dbReference type="SUPFAM" id="SSF51126">
    <property type="entry name" value="Pectin lyase-like"/>
    <property type="match status" value="1"/>
</dbReference>
<dbReference type="SMART" id="SM00255">
    <property type="entry name" value="TIR"/>
    <property type="match status" value="1"/>
</dbReference>
<dbReference type="AlphaFoldDB" id="A0A815PVR4"/>
<dbReference type="PANTHER" id="PTHR46270:SF2">
    <property type="entry name" value="TIR DOMAIN-CONTAINING PROTEIN"/>
    <property type="match status" value="1"/>
</dbReference>
<evidence type="ECO:0000313" key="3">
    <source>
        <dbReference type="EMBL" id="CAF1454993.1"/>
    </source>
</evidence>
<evidence type="ECO:0000313" key="4">
    <source>
        <dbReference type="Proteomes" id="UP000663852"/>
    </source>
</evidence>
<dbReference type="Gene3D" id="2.160.20.10">
    <property type="entry name" value="Single-stranded right-handed beta-helix, Pectin lyase-like"/>
    <property type="match status" value="1"/>
</dbReference>
<dbReference type="InterPro" id="IPR016024">
    <property type="entry name" value="ARM-type_fold"/>
</dbReference>
<gene>
    <name evidence="3" type="ORF">EDS130_LOCUS39775</name>
</gene>
<name>A0A815PVR4_ADIRI</name>
<dbReference type="SUPFAM" id="SSF48371">
    <property type="entry name" value="ARM repeat"/>
    <property type="match status" value="1"/>
</dbReference>
<feature type="domain" description="TIR" evidence="2">
    <location>
        <begin position="802"/>
        <end position="933"/>
    </location>
</feature>
<accession>A0A815PVR4</accession>